<evidence type="ECO:0000256" key="1">
    <source>
        <dbReference type="SAM" id="MobiDB-lite"/>
    </source>
</evidence>
<dbReference type="InterPro" id="IPR025433">
    <property type="entry name" value="DUF4168"/>
</dbReference>
<feature type="region of interest" description="Disordered" evidence="1">
    <location>
        <begin position="25"/>
        <end position="45"/>
    </location>
</feature>
<keyword evidence="2" id="KW-0732">Signal</keyword>
<dbReference type="Proteomes" id="UP000078558">
    <property type="component" value="Chromosome I"/>
</dbReference>
<dbReference type="EMBL" id="FLRC01000052">
    <property type="protein sequence ID" value="SBT27069.1"/>
    <property type="molecule type" value="Genomic_DNA"/>
</dbReference>
<dbReference type="OrthoDB" id="6900175at2"/>
<protein>
    <recommendedName>
        <fullName evidence="3">DUF4168 domain-containing protein</fullName>
    </recommendedName>
</protein>
<feature type="chain" id="PRO_5015062713" description="DUF4168 domain-containing protein" evidence="2">
    <location>
        <begin position="26"/>
        <end position="137"/>
    </location>
</feature>
<keyword evidence="6" id="KW-1185">Reference proteome</keyword>
<sequence>MKRFTQAILPAAILAASLAGGAAVAQTGAPAAQQQPPAMQQPAAIPNPSDAQLEKFAGASQKVAMVAQEYRPKFEAAPDDAARQEVLREADEKMVSLVRADGLTVDEYNGIGQAVQQNPDLQQRVQEMAPDAVAPTR</sequence>
<proteinExistence type="predicted"/>
<reference evidence="5 6" key="2">
    <citation type="submission" date="2017-08" db="EMBL/GenBank/DDBJ databases">
        <authorList>
            <person name="de Groot N.N."/>
        </authorList>
    </citation>
    <scope>NUCLEOTIDE SEQUENCE [LARGE SCALE GENOMIC DNA]</scope>
    <source>
        <strain evidence="5">Orrdi1</strain>
    </source>
</reference>
<accession>A0A1C3K6B5</accession>
<feature type="compositionally biased region" description="Polar residues" evidence="1">
    <location>
        <begin position="116"/>
        <end position="125"/>
    </location>
</feature>
<evidence type="ECO:0000259" key="3">
    <source>
        <dbReference type="Pfam" id="PF13767"/>
    </source>
</evidence>
<name>A0A1C3K6B5_9BURK</name>
<dbReference type="KEGG" id="odi:ODI_R4409"/>
<evidence type="ECO:0000313" key="4">
    <source>
        <dbReference type="EMBL" id="SBT27069.1"/>
    </source>
</evidence>
<dbReference type="Pfam" id="PF13767">
    <property type="entry name" value="DUF4168"/>
    <property type="match status" value="1"/>
</dbReference>
<feature type="region of interest" description="Disordered" evidence="1">
    <location>
        <begin position="116"/>
        <end position="137"/>
    </location>
</feature>
<feature type="signal peptide" evidence="2">
    <location>
        <begin position="1"/>
        <end position="25"/>
    </location>
</feature>
<evidence type="ECO:0000313" key="5">
    <source>
        <dbReference type="EMBL" id="SOE52691.1"/>
    </source>
</evidence>
<dbReference type="RefSeq" id="WP_067758395.1">
    <property type="nucleotide sequence ID" value="NZ_LT907988.1"/>
</dbReference>
<reference evidence="4 6" key="1">
    <citation type="submission" date="2016-06" db="EMBL/GenBank/DDBJ databases">
        <authorList>
            <person name="Kjaerup R.B."/>
            <person name="Dalgaard T.S."/>
            <person name="Juul-Madsen H.R."/>
        </authorList>
    </citation>
    <scope>NUCLEOTIDE SEQUENCE [LARGE SCALE GENOMIC DNA]</scope>
    <source>
        <strain evidence="4">Orrdi1</strain>
    </source>
</reference>
<organism evidence="4 6">
    <name type="scientific">Orrella dioscoreae</name>
    <dbReference type="NCBI Taxonomy" id="1851544"/>
    <lineage>
        <taxon>Bacteria</taxon>
        <taxon>Pseudomonadati</taxon>
        <taxon>Pseudomonadota</taxon>
        <taxon>Betaproteobacteria</taxon>
        <taxon>Burkholderiales</taxon>
        <taxon>Alcaligenaceae</taxon>
        <taxon>Orrella</taxon>
    </lineage>
</organism>
<dbReference type="AlphaFoldDB" id="A0A1C3K6B5"/>
<evidence type="ECO:0000313" key="6">
    <source>
        <dbReference type="Proteomes" id="UP000078558"/>
    </source>
</evidence>
<gene>
    <name evidence="4" type="ORF">ODI_03176</name>
    <name evidence="5" type="ORF">ODI_R4409</name>
</gene>
<dbReference type="EMBL" id="LT907988">
    <property type="protein sequence ID" value="SOE52691.1"/>
    <property type="molecule type" value="Genomic_DNA"/>
</dbReference>
<feature type="domain" description="DUF4168" evidence="3">
    <location>
        <begin position="49"/>
        <end position="125"/>
    </location>
</feature>
<evidence type="ECO:0000256" key="2">
    <source>
        <dbReference type="SAM" id="SignalP"/>
    </source>
</evidence>
<dbReference type="STRING" id="1851544.ODI_03176"/>